<name>A0A7R8CQA0_LEPSM</name>
<dbReference type="GO" id="GO:0016020">
    <property type="term" value="C:membrane"/>
    <property type="evidence" value="ECO:0007669"/>
    <property type="project" value="UniProtKB-SubCell"/>
</dbReference>
<evidence type="ECO:0000256" key="2">
    <source>
        <dbReference type="ARBA" id="ARBA00022692"/>
    </source>
</evidence>
<proteinExistence type="predicted"/>
<evidence type="ECO:0000256" key="1">
    <source>
        <dbReference type="ARBA" id="ARBA00004141"/>
    </source>
</evidence>
<evidence type="ECO:0000313" key="6">
    <source>
        <dbReference type="Proteomes" id="UP000675881"/>
    </source>
</evidence>
<protein>
    <submittedName>
        <fullName evidence="5">(salmon louse) hypothetical protein</fullName>
    </submittedName>
</protein>
<keyword evidence="2" id="KW-0812">Transmembrane</keyword>
<dbReference type="InterPro" id="IPR036259">
    <property type="entry name" value="MFS_trans_sf"/>
</dbReference>
<dbReference type="Proteomes" id="UP000675881">
    <property type="component" value="Chromosome 3"/>
</dbReference>
<keyword evidence="6" id="KW-1185">Reference proteome</keyword>
<keyword evidence="3" id="KW-1133">Transmembrane helix</keyword>
<dbReference type="PANTHER" id="PTHR10924:SF4">
    <property type="entry name" value="GH15861P"/>
    <property type="match status" value="1"/>
</dbReference>
<dbReference type="AlphaFoldDB" id="A0A7R8CQA0"/>
<evidence type="ECO:0000313" key="5">
    <source>
        <dbReference type="EMBL" id="CAF2893676.1"/>
    </source>
</evidence>
<keyword evidence="4" id="KW-0472">Membrane</keyword>
<reference evidence="5" key="1">
    <citation type="submission" date="2021-02" db="EMBL/GenBank/DDBJ databases">
        <authorList>
            <person name="Bekaert M."/>
        </authorList>
    </citation>
    <scope>NUCLEOTIDE SEQUENCE</scope>
    <source>
        <strain evidence="5">IoA-00</strain>
    </source>
</reference>
<dbReference type="EMBL" id="HG994582">
    <property type="protein sequence ID" value="CAF2893676.1"/>
    <property type="molecule type" value="Genomic_DNA"/>
</dbReference>
<dbReference type="GO" id="GO:0015232">
    <property type="term" value="F:heme transmembrane transporter activity"/>
    <property type="evidence" value="ECO:0007669"/>
    <property type="project" value="TreeGrafter"/>
</dbReference>
<dbReference type="InterPro" id="IPR049680">
    <property type="entry name" value="FLVCR1-2_SLC49-like"/>
</dbReference>
<evidence type="ECO:0000256" key="4">
    <source>
        <dbReference type="ARBA" id="ARBA00023136"/>
    </source>
</evidence>
<dbReference type="SUPFAM" id="SSF103473">
    <property type="entry name" value="MFS general substrate transporter"/>
    <property type="match status" value="1"/>
</dbReference>
<sequence length="386" mass="43020">MNSLRIEKEYEPFSNSKLALQFDQSDEKDTESTPLLTNISVEVEGYHSIERLDSDSLSESDSIEVQLTSSESSNQKKALVLFALFSFIQSSAFVDWNPIENSVLSAFKSWTETTVSWQANVAILPSILLQWPLCWILQKFKLSTVIKFMGVLPLCLATIARLLPLLALENPGEVFKTLVFISSFSIGVIGVIFYSSLSKFSSIYFGSAAMTLPTGIAMLFSNIGIVFSSVIGPYIVEDPSFSIPDEEKILQAEIRNYLLLYAVIIGTLSIVIIFTFPDPIYVGQVNQSPSIGDNIYKIMKNKDVTLLLSTYALSSVPIYWSSTFLPIYFERYHFGQEIVGGLMSASVVISGFITVVTTKLVDSRKVEIRNSEHTIEYKRVNNGTTL</sequence>
<dbReference type="OrthoDB" id="1078367at2759"/>
<dbReference type="InterPro" id="IPR011701">
    <property type="entry name" value="MFS"/>
</dbReference>
<dbReference type="Gene3D" id="1.20.1250.20">
    <property type="entry name" value="MFS general substrate transporter like domains"/>
    <property type="match status" value="1"/>
</dbReference>
<dbReference type="GO" id="GO:0020037">
    <property type="term" value="F:heme binding"/>
    <property type="evidence" value="ECO:0007669"/>
    <property type="project" value="TreeGrafter"/>
</dbReference>
<gene>
    <name evidence="5" type="ORF">LSAA_7020</name>
</gene>
<organism evidence="5 6">
    <name type="scientific">Lepeophtheirus salmonis</name>
    <name type="common">Salmon louse</name>
    <name type="synonym">Caligus salmonis</name>
    <dbReference type="NCBI Taxonomy" id="72036"/>
    <lineage>
        <taxon>Eukaryota</taxon>
        <taxon>Metazoa</taxon>
        <taxon>Ecdysozoa</taxon>
        <taxon>Arthropoda</taxon>
        <taxon>Crustacea</taxon>
        <taxon>Multicrustacea</taxon>
        <taxon>Hexanauplia</taxon>
        <taxon>Copepoda</taxon>
        <taxon>Siphonostomatoida</taxon>
        <taxon>Caligidae</taxon>
        <taxon>Lepeophtheirus</taxon>
    </lineage>
</organism>
<dbReference type="Pfam" id="PF07690">
    <property type="entry name" value="MFS_1"/>
    <property type="match status" value="1"/>
</dbReference>
<comment type="subcellular location">
    <subcellularLocation>
        <location evidence="1">Membrane</location>
        <topology evidence="1">Multi-pass membrane protein</topology>
    </subcellularLocation>
</comment>
<evidence type="ECO:0000256" key="3">
    <source>
        <dbReference type="ARBA" id="ARBA00022989"/>
    </source>
</evidence>
<dbReference type="PANTHER" id="PTHR10924">
    <property type="entry name" value="MAJOR FACILITATOR SUPERFAMILY PROTEIN-RELATED"/>
    <property type="match status" value="1"/>
</dbReference>
<accession>A0A7R8CQA0</accession>
<dbReference type="GO" id="GO:0097037">
    <property type="term" value="P:heme export"/>
    <property type="evidence" value="ECO:0007669"/>
    <property type="project" value="TreeGrafter"/>
</dbReference>